<comment type="caution">
    <text evidence="2">The sequence shown here is derived from an EMBL/GenBank/DDBJ whole genome shotgun (WGS) entry which is preliminary data.</text>
</comment>
<dbReference type="InterPro" id="IPR023809">
    <property type="entry name" value="Thiopep_bacteriocin_synth_dom"/>
</dbReference>
<organism evidence="2 3">
    <name type="scientific">Nonomuraea cypriaca</name>
    <dbReference type="NCBI Taxonomy" id="1187855"/>
    <lineage>
        <taxon>Bacteria</taxon>
        <taxon>Bacillati</taxon>
        <taxon>Actinomycetota</taxon>
        <taxon>Actinomycetes</taxon>
        <taxon>Streptosporangiales</taxon>
        <taxon>Streptosporangiaceae</taxon>
        <taxon>Nonomuraea</taxon>
    </lineage>
</organism>
<dbReference type="NCBIfam" id="NF045556">
    <property type="entry name" value="TbtD_PbtD_pyrid"/>
    <property type="match status" value="1"/>
</dbReference>
<sequence length="363" mass="40265">MRWYTFRVHYYADGKEQLVLRGIRPLLAHLAKQVPETYYVPHWLRGPHVRIRVRCSAETLAEIVQPAVHRFIGEFLAESPSTQVLVPEEHLRAHRRLAELEGESGPLLPWHPDNSVELTDDEGGEPAHPVWDALLADFYTDSTGLAFAMTEDIAGGGPRLGLAFDLMIATAHKLSGVGLARGAISFRSHAEAFLHGYPEGDGRRETWDEYYRRGASTLVAQVREIVGALDGTGAPLPYIGEWTGVLAAYRERADALIAAGELDTDAAPEQEPDVVDLTQVSPFHRELFGTSAWQEQTEDTRWFRGYKLLLNYTYLHLTRLGVSPAERFLLCHLAAGAVEEAHGMSALELVRTLADPSLTEAAP</sequence>
<gene>
    <name evidence="2" type="ORF">ITP53_36035</name>
</gene>
<dbReference type="RefSeq" id="WP_195899940.1">
    <property type="nucleotide sequence ID" value="NZ_JADOGI010000143.1"/>
</dbReference>
<dbReference type="AlphaFoldDB" id="A0A931AIC2"/>
<dbReference type="EMBL" id="JADOGI010000143">
    <property type="protein sequence ID" value="MBF8191028.1"/>
    <property type="molecule type" value="Genomic_DNA"/>
</dbReference>
<protein>
    <recommendedName>
        <fullName evidence="1">Thiopeptide-type bacteriocin biosynthesis domain-containing protein</fullName>
    </recommendedName>
</protein>
<evidence type="ECO:0000259" key="1">
    <source>
        <dbReference type="Pfam" id="PF14028"/>
    </source>
</evidence>
<dbReference type="Pfam" id="PF14028">
    <property type="entry name" value="Lant_dehydr_C"/>
    <property type="match status" value="1"/>
</dbReference>
<feature type="domain" description="Thiopeptide-type bacteriocin biosynthesis" evidence="1">
    <location>
        <begin position="3"/>
        <end position="337"/>
    </location>
</feature>
<proteinExistence type="predicted"/>
<keyword evidence="3" id="KW-1185">Reference proteome</keyword>
<name>A0A931AIC2_9ACTN</name>
<accession>A0A931AIC2</accession>
<dbReference type="Proteomes" id="UP000605361">
    <property type="component" value="Unassembled WGS sequence"/>
</dbReference>
<evidence type="ECO:0000313" key="2">
    <source>
        <dbReference type="EMBL" id="MBF8191028.1"/>
    </source>
</evidence>
<reference evidence="2" key="1">
    <citation type="submission" date="2020-11" db="EMBL/GenBank/DDBJ databases">
        <title>Whole-genome analyses of Nonomuraea sp. K274.</title>
        <authorList>
            <person name="Veyisoglu A."/>
        </authorList>
    </citation>
    <scope>NUCLEOTIDE SEQUENCE</scope>
    <source>
        <strain evidence="2">K274</strain>
    </source>
</reference>
<dbReference type="InterPro" id="IPR054643">
    <property type="entry name" value="TbtD_PbtD_pyrid"/>
</dbReference>
<evidence type="ECO:0000313" key="3">
    <source>
        <dbReference type="Proteomes" id="UP000605361"/>
    </source>
</evidence>